<comment type="caution">
    <text evidence="1">The sequence shown here is derived from an EMBL/GenBank/DDBJ whole genome shotgun (WGS) entry which is preliminary data.</text>
</comment>
<protein>
    <submittedName>
        <fullName evidence="1">Uncharacterized protein</fullName>
    </submittedName>
</protein>
<dbReference type="AlphaFoldDB" id="A0A8X8ZDA7"/>
<proteinExistence type="predicted"/>
<evidence type="ECO:0000313" key="2">
    <source>
        <dbReference type="Proteomes" id="UP000298416"/>
    </source>
</evidence>
<reference evidence="1" key="1">
    <citation type="submission" date="2018-01" db="EMBL/GenBank/DDBJ databases">
        <authorList>
            <person name="Mao J.F."/>
        </authorList>
    </citation>
    <scope>NUCLEOTIDE SEQUENCE</scope>
    <source>
        <strain evidence="1">Huo1</strain>
        <tissue evidence="1">Leaf</tissue>
    </source>
</reference>
<keyword evidence="2" id="KW-1185">Reference proteome</keyword>
<dbReference type="EMBL" id="PNBA02000014">
    <property type="protein sequence ID" value="KAG6400423.1"/>
    <property type="molecule type" value="Genomic_DNA"/>
</dbReference>
<organism evidence="1">
    <name type="scientific">Salvia splendens</name>
    <name type="common">Scarlet sage</name>
    <dbReference type="NCBI Taxonomy" id="180675"/>
    <lineage>
        <taxon>Eukaryota</taxon>
        <taxon>Viridiplantae</taxon>
        <taxon>Streptophyta</taxon>
        <taxon>Embryophyta</taxon>
        <taxon>Tracheophyta</taxon>
        <taxon>Spermatophyta</taxon>
        <taxon>Magnoliopsida</taxon>
        <taxon>eudicotyledons</taxon>
        <taxon>Gunneridae</taxon>
        <taxon>Pentapetalae</taxon>
        <taxon>asterids</taxon>
        <taxon>lamiids</taxon>
        <taxon>Lamiales</taxon>
        <taxon>Lamiaceae</taxon>
        <taxon>Nepetoideae</taxon>
        <taxon>Mentheae</taxon>
        <taxon>Salviinae</taxon>
        <taxon>Salvia</taxon>
        <taxon>Salvia subgen. Calosphace</taxon>
        <taxon>core Calosphace</taxon>
    </lineage>
</organism>
<reference evidence="1" key="2">
    <citation type="submission" date="2020-08" db="EMBL/GenBank/DDBJ databases">
        <title>Plant Genome Project.</title>
        <authorList>
            <person name="Zhang R.-G."/>
        </authorList>
    </citation>
    <scope>NUCLEOTIDE SEQUENCE</scope>
    <source>
        <strain evidence="1">Huo1</strain>
        <tissue evidence="1">Leaf</tissue>
    </source>
</reference>
<accession>A0A8X8ZDA7</accession>
<evidence type="ECO:0000313" key="1">
    <source>
        <dbReference type="EMBL" id="KAG6400423.1"/>
    </source>
</evidence>
<dbReference type="Proteomes" id="UP000298416">
    <property type="component" value="Unassembled WGS sequence"/>
</dbReference>
<name>A0A8X8ZDA7_SALSN</name>
<sequence length="73" mass="8238">MLARFRHGKGIAAAEMKKGPPYDHRAVLKYITQVRNSGGFDVDVKLPTYLSDLIYLIPLDLSNDKNEFTDPES</sequence>
<gene>
    <name evidence="1" type="ORF">SASPL_137254</name>
</gene>